<dbReference type="AlphaFoldDB" id="A6NYI1"/>
<keyword evidence="2" id="KW-1185">Reference proteome</keyword>
<protein>
    <submittedName>
        <fullName evidence="1">Uncharacterized protein</fullName>
    </submittedName>
</protein>
<reference evidence="1 2" key="2">
    <citation type="submission" date="2007-06" db="EMBL/GenBank/DDBJ databases">
        <title>Draft genome sequence of Pseudoflavonifractor capillosus ATCC 29799.</title>
        <authorList>
            <person name="Sudarsanam P."/>
            <person name="Ley R."/>
            <person name="Guruge J."/>
            <person name="Turnbaugh P.J."/>
            <person name="Mahowald M."/>
            <person name="Liep D."/>
            <person name="Gordon J."/>
        </authorList>
    </citation>
    <scope>NUCLEOTIDE SEQUENCE [LARGE SCALE GENOMIC DNA]</scope>
    <source>
        <strain evidence="1 2">ATCC 29799</strain>
    </source>
</reference>
<organism evidence="1 2">
    <name type="scientific">Pseudoflavonifractor capillosus ATCC 29799</name>
    <dbReference type="NCBI Taxonomy" id="411467"/>
    <lineage>
        <taxon>Bacteria</taxon>
        <taxon>Bacillati</taxon>
        <taxon>Bacillota</taxon>
        <taxon>Clostridia</taxon>
        <taxon>Eubacteriales</taxon>
        <taxon>Oscillospiraceae</taxon>
        <taxon>Pseudoflavonifractor</taxon>
    </lineage>
</organism>
<reference evidence="1 2" key="1">
    <citation type="submission" date="2007-04" db="EMBL/GenBank/DDBJ databases">
        <authorList>
            <person name="Fulton L."/>
            <person name="Clifton S."/>
            <person name="Fulton B."/>
            <person name="Xu J."/>
            <person name="Minx P."/>
            <person name="Pepin K.H."/>
            <person name="Johnson M."/>
            <person name="Thiruvilangam P."/>
            <person name="Bhonagiri V."/>
            <person name="Nash W.E."/>
            <person name="Mardis E.R."/>
            <person name="Wilson R.K."/>
        </authorList>
    </citation>
    <scope>NUCLEOTIDE SEQUENCE [LARGE SCALE GENOMIC DNA]</scope>
    <source>
        <strain evidence="1 2">ATCC 29799</strain>
    </source>
</reference>
<accession>A6NYI1</accession>
<sequence length="37" mass="4288">MPEWFIADVHIVFLPFYPYHRGGCPGRNFSLIIAPIL</sequence>
<proteinExistence type="predicted"/>
<dbReference type="Proteomes" id="UP000003639">
    <property type="component" value="Unassembled WGS sequence"/>
</dbReference>
<dbReference type="EMBL" id="AAXG02000030">
    <property type="protein sequence ID" value="EDM98896.1"/>
    <property type="molecule type" value="Genomic_DNA"/>
</dbReference>
<evidence type="ECO:0000313" key="2">
    <source>
        <dbReference type="Proteomes" id="UP000003639"/>
    </source>
</evidence>
<comment type="caution">
    <text evidence="1">The sequence shown here is derived from an EMBL/GenBank/DDBJ whole genome shotgun (WGS) entry which is preliminary data.</text>
</comment>
<name>A6NYI1_9FIRM</name>
<dbReference type="STRING" id="411467.BACCAP_03283"/>
<gene>
    <name evidence="1" type="ORF">BACCAP_03283</name>
</gene>
<evidence type="ECO:0000313" key="1">
    <source>
        <dbReference type="EMBL" id="EDM98896.1"/>
    </source>
</evidence>